<sequence>MKIAIALAAAAGLLIPASPALADNPAPTAVALVARWDFNSGATAGKIADTSGRGQALSVRAANQGVIRFEGGAATFPALCAAATTACPQGLMEAPSAADLNPGTRGFKWSARIRLTQAQLGGSANIMQKGVAGTGSQWKMQLGATNGRAHCVVTGTGSATAYFARSSAPVTDGQWHKILCARTATTLTVFVDNVQRGQTTIPATLNISNASPLRIGAPNFNARTEMYHGSLDDVYAELG</sequence>
<protein>
    <recommendedName>
        <fullName evidence="4">LamG domain-containing protein</fullName>
    </recommendedName>
</protein>
<evidence type="ECO:0008006" key="4">
    <source>
        <dbReference type="Google" id="ProtNLM"/>
    </source>
</evidence>
<dbReference type="SUPFAM" id="SSF49899">
    <property type="entry name" value="Concanavalin A-like lectins/glucanases"/>
    <property type="match status" value="1"/>
</dbReference>
<dbReference type="Pfam" id="PF13385">
    <property type="entry name" value="Laminin_G_3"/>
    <property type="match status" value="1"/>
</dbReference>
<dbReference type="InterPro" id="IPR013320">
    <property type="entry name" value="ConA-like_dom_sf"/>
</dbReference>
<feature type="signal peptide" evidence="1">
    <location>
        <begin position="1"/>
        <end position="22"/>
    </location>
</feature>
<proteinExistence type="predicted"/>
<comment type="caution">
    <text evidence="2">The sequence shown here is derived from an EMBL/GenBank/DDBJ whole genome shotgun (WGS) entry which is preliminary data.</text>
</comment>
<dbReference type="RefSeq" id="WP_203726139.1">
    <property type="nucleotide sequence ID" value="NZ_BAAATX010000077.1"/>
</dbReference>
<accession>A0ABQ3YSC6</accession>
<dbReference type="EMBL" id="BOML01000017">
    <property type="protein sequence ID" value="GIE00500.1"/>
    <property type="molecule type" value="Genomic_DNA"/>
</dbReference>
<keyword evidence="3" id="KW-1185">Reference proteome</keyword>
<dbReference type="Proteomes" id="UP000637628">
    <property type="component" value="Unassembled WGS sequence"/>
</dbReference>
<evidence type="ECO:0000256" key="1">
    <source>
        <dbReference type="SAM" id="SignalP"/>
    </source>
</evidence>
<keyword evidence="1" id="KW-0732">Signal</keyword>
<organism evidence="2 3">
    <name type="scientific">Paractinoplanes durhamensis</name>
    <dbReference type="NCBI Taxonomy" id="113563"/>
    <lineage>
        <taxon>Bacteria</taxon>
        <taxon>Bacillati</taxon>
        <taxon>Actinomycetota</taxon>
        <taxon>Actinomycetes</taxon>
        <taxon>Micromonosporales</taxon>
        <taxon>Micromonosporaceae</taxon>
        <taxon>Paractinoplanes</taxon>
    </lineage>
</organism>
<feature type="chain" id="PRO_5045827081" description="LamG domain-containing protein" evidence="1">
    <location>
        <begin position="23"/>
        <end position="239"/>
    </location>
</feature>
<dbReference type="Gene3D" id="2.60.120.200">
    <property type="match status" value="1"/>
</dbReference>
<gene>
    <name evidence="2" type="ORF">Adu01nite_18500</name>
</gene>
<name>A0ABQ3YSC6_9ACTN</name>
<evidence type="ECO:0000313" key="3">
    <source>
        <dbReference type="Proteomes" id="UP000637628"/>
    </source>
</evidence>
<evidence type="ECO:0000313" key="2">
    <source>
        <dbReference type="EMBL" id="GIE00500.1"/>
    </source>
</evidence>
<reference evidence="2 3" key="1">
    <citation type="submission" date="2021-01" db="EMBL/GenBank/DDBJ databases">
        <title>Whole genome shotgun sequence of Actinoplanes durhamensis NBRC 14914.</title>
        <authorList>
            <person name="Komaki H."/>
            <person name="Tamura T."/>
        </authorList>
    </citation>
    <scope>NUCLEOTIDE SEQUENCE [LARGE SCALE GENOMIC DNA]</scope>
    <source>
        <strain evidence="2 3">NBRC 14914</strain>
    </source>
</reference>